<dbReference type="Proteomes" id="UP000030764">
    <property type="component" value="Unassembled WGS sequence"/>
</dbReference>
<protein>
    <submittedName>
        <fullName evidence="2">Uncharacterized protein</fullName>
    </submittedName>
</protein>
<dbReference type="EMBL" id="KL363189">
    <property type="protein sequence ID" value="KFD57217.1"/>
    <property type="molecule type" value="Genomic_DNA"/>
</dbReference>
<evidence type="ECO:0000313" key="2">
    <source>
        <dbReference type="EMBL" id="KFD72607.1"/>
    </source>
</evidence>
<dbReference type="EMBL" id="KL367476">
    <property type="protein sequence ID" value="KFD72607.1"/>
    <property type="molecule type" value="Genomic_DNA"/>
</dbReference>
<dbReference type="AlphaFoldDB" id="A0A085NT11"/>
<sequence length="59" mass="6741">MDNVEHVSQCSLHRRLKTICPQSLFHQKRIKEALYIKSNSTINRDNSVVVSEACTALIN</sequence>
<dbReference type="Proteomes" id="UP000030758">
    <property type="component" value="Unassembled WGS sequence"/>
</dbReference>
<gene>
    <name evidence="1" type="ORF">M513_01728</name>
    <name evidence="2" type="ORF">M514_01728</name>
</gene>
<keyword evidence="3" id="KW-1185">Reference proteome</keyword>
<evidence type="ECO:0000313" key="1">
    <source>
        <dbReference type="EMBL" id="KFD57217.1"/>
    </source>
</evidence>
<organism evidence="2">
    <name type="scientific">Trichuris suis</name>
    <name type="common">pig whipworm</name>
    <dbReference type="NCBI Taxonomy" id="68888"/>
    <lineage>
        <taxon>Eukaryota</taxon>
        <taxon>Metazoa</taxon>
        <taxon>Ecdysozoa</taxon>
        <taxon>Nematoda</taxon>
        <taxon>Enoplea</taxon>
        <taxon>Dorylaimia</taxon>
        <taxon>Trichinellida</taxon>
        <taxon>Trichuridae</taxon>
        <taxon>Trichuris</taxon>
    </lineage>
</organism>
<evidence type="ECO:0000313" key="3">
    <source>
        <dbReference type="Proteomes" id="UP000030764"/>
    </source>
</evidence>
<reference evidence="2 3" key="1">
    <citation type="journal article" date="2014" name="Nat. Genet.">
        <title>Genome and transcriptome of the porcine whipworm Trichuris suis.</title>
        <authorList>
            <person name="Jex A.R."/>
            <person name="Nejsum P."/>
            <person name="Schwarz E.M."/>
            <person name="Hu L."/>
            <person name="Young N.D."/>
            <person name="Hall R.S."/>
            <person name="Korhonen P.K."/>
            <person name="Liao S."/>
            <person name="Thamsborg S."/>
            <person name="Xia J."/>
            <person name="Xu P."/>
            <person name="Wang S."/>
            <person name="Scheerlinck J.P."/>
            <person name="Hofmann A."/>
            <person name="Sternberg P.W."/>
            <person name="Wang J."/>
            <person name="Gasser R.B."/>
        </authorList>
    </citation>
    <scope>NUCLEOTIDE SEQUENCE [LARGE SCALE GENOMIC DNA]</scope>
    <source>
        <strain evidence="2">DCEP-RM93F</strain>
        <strain evidence="1">DCEP-RM93M</strain>
    </source>
</reference>
<accession>A0A085NT11</accession>
<name>A0A085NT11_9BILA</name>
<proteinExistence type="predicted"/>